<sequence length="116" mass="13413">MAAFNLFISDNDLVDIGMTGRQYTWSNKRAESELIQERLDRVLVNGGLLQSFCHPTVLRLSENGSNHVPLLLNTNPQVEKTKRQFKFQERWCSVEEIRSIIREAGPLQLKVHQCIF</sequence>
<accession>A0A6P4C7C3</accession>
<dbReference type="PANTHER" id="PTHR33710">
    <property type="entry name" value="BNAC02G09200D PROTEIN"/>
    <property type="match status" value="1"/>
</dbReference>
<dbReference type="GeneID" id="107471421"/>
<proteinExistence type="predicted"/>
<gene>
    <name evidence="2" type="primary">LOC107471421</name>
</gene>
<protein>
    <submittedName>
        <fullName evidence="2">Uncharacterized protein LOC107471421</fullName>
    </submittedName>
</protein>
<dbReference type="AlphaFoldDB" id="A0A6P4C7C3"/>
<dbReference type="PANTHER" id="PTHR33710:SF71">
    <property type="entry name" value="ENDONUCLEASE_EXONUCLEASE_PHOSPHATASE DOMAIN-CONTAINING PROTEIN"/>
    <property type="match status" value="1"/>
</dbReference>
<name>A0A6P4C7C3_ARADU</name>
<dbReference type="KEGG" id="adu:107471421"/>
<reference evidence="1" key="1">
    <citation type="journal article" date="2016" name="Nat. Genet.">
        <title>The genome sequences of Arachis duranensis and Arachis ipaensis, the diploid ancestors of cultivated peanut.</title>
        <authorList>
            <person name="Bertioli D.J."/>
            <person name="Cannon S.B."/>
            <person name="Froenicke L."/>
            <person name="Huang G."/>
            <person name="Farmer A.D."/>
            <person name="Cannon E.K."/>
            <person name="Liu X."/>
            <person name="Gao D."/>
            <person name="Clevenger J."/>
            <person name="Dash S."/>
            <person name="Ren L."/>
            <person name="Moretzsohn M.C."/>
            <person name="Shirasawa K."/>
            <person name="Huang W."/>
            <person name="Vidigal B."/>
            <person name="Abernathy B."/>
            <person name="Chu Y."/>
            <person name="Niederhuth C.E."/>
            <person name="Umale P."/>
            <person name="Araujo A.C."/>
            <person name="Kozik A."/>
            <person name="Kim K.D."/>
            <person name="Burow M.D."/>
            <person name="Varshney R.K."/>
            <person name="Wang X."/>
            <person name="Zhang X."/>
            <person name="Barkley N."/>
            <person name="Guimaraes P.M."/>
            <person name="Isobe S."/>
            <person name="Guo B."/>
            <person name="Liao B."/>
            <person name="Stalker H.T."/>
            <person name="Schmitz R.J."/>
            <person name="Scheffler B.E."/>
            <person name="Leal-Bertioli S.C."/>
            <person name="Xun X."/>
            <person name="Jackson S.A."/>
            <person name="Michelmore R."/>
            <person name="Ozias-Akins P."/>
        </authorList>
    </citation>
    <scope>NUCLEOTIDE SEQUENCE [LARGE SCALE GENOMIC DNA]</scope>
    <source>
        <strain evidence="1">cv. V14167</strain>
    </source>
</reference>
<evidence type="ECO:0000313" key="2">
    <source>
        <dbReference type="RefSeq" id="XP_015946370.1"/>
    </source>
</evidence>
<dbReference type="Gene3D" id="3.60.10.10">
    <property type="entry name" value="Endonuclease/exonuclease/phosphatase"/>
    <property type="match status" value="1"/>
</dbReference>
<evidence type="ECO:0000313" key="1">
    <source>
        <dbReference type="Proteomes" id="UP000515211"/>
    </source>
</evidence>
<dbReference type="Proteomes" id="UP000515211">
    <property type="component" value="Chromosome 1"/>
</dbReference>
<organism evidence="1 2">
    <name type="scientific">Arachis duranensis</name>
    <name type="common">Wild peanut</name>
    <dbReference type="NCBI Taxonomy" id="130453"/>
    <lineage>
        <taxon>Eukaryota</taxon>
        <taxon>Viridiplantae</taxon>
        <taxon>Streptophyta</taxon>
        <taxon>Embryophyta</taxon>
        <taxon>Tracheophyta</taxon>
        <taxon>Spermatophyta</taxon>
        <taxon>Magnoliopsida</taxon>
        <taxon>eudicotyledons</taxon>
        <taxon>Gunneridae</taxon>
        <taxon>Pentapetalae</taxon>
        <taxon>rosids</taxon>
        <taxon>fabids</taxon>
        <taxon>Fabales</taxon>
        <taxon>Fabaceae</taxon>
        <taxon>Papilionoideae</taxon>
        <taxon>50 kb inversion clade</taxon>
        <taxon>dalbergioids sensu lato</taxon>
        <taxon>Dalbergieae</taxon>
        <taxon>Pterocarpus clade</taxon>
        <taxon>Arachis</taxon>
    </lineage>
</organism>
<keyword evidence="1" id="KW-1185">Reference proteome</keyword>
<dbReference type="RefSeq" id="XP_015946370.1">
    <property type="nucleotide sequence ID" value="XM_016090884.1"/>
</dbReference>
<dbReference type="InterPro" id="IPR036691">
    <property type="entry name" value="Endo/exonu/phosph_ase_sf"/>
</dbReference>
<dbReference type="SUPFAM" id="SSF56219">
    <property type="entry name" value="DNase I-like"/>
    <property type="match status" value="1"/>
</dbReference>
<reference evidence="2" key="2">
    <citation type="submission" date="2025-08" db="UniProtKB">
        <authorList>
            <consortium name="RefSeq"/>
        </authorList>
    </citation>
    <scope>IDENTIFICATION</scope>
    <source>
        <tissue evidence="2">Whole plant</tissue>
    </source>
</reference>